<dbReference type="AlphaFoldDB" id="A0A2D2B315"/>
<dbReference type="Gene3D" id="3.10.450.50">
    <property type="match status" value="2"/>
</dbReference>
<dbReference type="EMBL" id="CP024201">
    <property type="protein sequence ID" value="ATQ44655.1"/>
    <property type="molecule type" value="Genomic_DNA"/>
</dbReference>
<reference evidence="2 3" key="1">
    <citation type="submission" date="2017-10" db="EMBL/GenBank/DDBJ databases">
        <title>Genome sequence of Caulobacter mirabilis FWC38.</title>
        <authorList>
            <person name="Fiebig A."/>
            <person name="Crosson S."/>
        </authorList>
    </citation>
    <scope>NUCLEOTIDE SEQUENCE [LARGE SCALE GENOMIC DNA]</scope>
    <source>
        <strain evidence="2 3">FWC 38</strain>
    </source>
</reference>
<proteinExistence type="predicted"/>
<accession>A0A2D2B315</accession>
<dbReference type="Proteomes" id="UP000228945">
    <property type="component" value="Chromosome"/>
</dbReference>
<dbReference type="SUPFAM" id="SSF54427">
    <property type="entry name" value="NTF2-like"/>
    <property type="match status" value="1"/>
</dbReference>
<evidence type="ECO:0000256" key="1">
    <source>
        <dbReference type="SAM" id="SignalP"/>
    </source>
</evidence>
<keyword evidence="3" id="KW-1185">Reference proteome</keyword>
<dbReference type="InterPro" id="IPR032710">
    <property type="entry name" value="NTF2-like_dom_sf"/>
</dbReference>
<name>A0A2D2B315_9CAUL</name>
<dbReference type="KEGG" id="cmb:CSW64_20820"/>
<feature type="signal peptide" evidence="1">
    <location>
        <begin position="1"/>
        <end position="23"/>
    </location>
</feature>
<evidence type="ECO:0000313" key="2">
    <source>
        <dbReference type="EMBL" id="ATQ44655.1"/>
    </source>
</evidence>
<evidence type="ECO:0000313" key="3">
    <source>
        <dbReference type="Proteomes" id="UP000228945"/>
    </source>
</evidence>
<organism evidence="2 3">
    <name type="scientific">Caulobacter mirabilis</name>
    <dbReference type="NCBI Taxonomy" id="69666"/>
    <lineage>
        <taxon>Bacteria</taxon>
        <taxon>Pseudomonadati</taxon>
        <taxon>Pseudomonadota</taxon>
        <taxon>Alphaproteobacteria</taxon>
        <taxon>Caulobacterales</taxon>
        <taxon>Caulobacteraceae</taxon>
        <taxon>Caulobacter</taxon>
    </lineage>
</organism>
<sequence>MIAMRPVATLALILSASAGVALAAESATPAAVVAAERAFAADGYAMGIKRSFLKHSSPRAIVIQPKPVNAHESLEASPDGKPDDPKLEWWPQWAGISRSGDLGFTTGPYSLGGKRRGYYFTVWKRQMDGEWKWLFDGGTSSSAEGAPGPGGAVGYLKPSGVEPIETGLALTQVLKAEDELAKAARKDLLAAYLTVLACDGRVQGSPAAPATDCRSGEVELKTRAATAQMRTLGSEASEAGDLAWTYGAIDWLKDGQPGKGHYVRVWQRRPEGWRIVFDELLVTPPQPPAN</sequence>
<feature type="chain" id="PRO_5013581702" evidence="1">
    <location>
        <begin position="24"/>
        <end position="290"/>
    </location>
</feature>
<protein>
    <submittedName>
        <fullName evidence="2">DUF4440 domain-containing protein</fullName>
    </submittedName>
</protein>
<keyword evidence="1" id="KW-0732">Signal</keyword>
<gene>
    <name evidence="2" type="ORF">CSW64_20820</name>
</gene>